<evidence type="ECO:0000256" key="5">
    <source>
        <dbReference type="ARBA" id="ARBA00022982"/>
    </source>
</evidence>
<evidence type="ECO:0000259" key="8">
    <source>
        <dbReference type="PROSITE" id="PS51379"/>
    </source>
</evidence>
<dbReference type="PROSITE" id="PS00198">
    <property type="entry name" value="4FE4S_FER_1"/>
    <property type="match status" value="1"/>
</dbReference>
<dbReference type="PANTHER" id="PTHR43687:SF6">
    <property type="entry name" value="L-ASPARTATE SEMIALDEHYDE SULFURTRANSFERASE IRON-SULFUR SUBUNIT"/>
    <property type="match status" value="1"/>
</dbReference>
<accession>A0A4V3HF71</accession>
<dbReference type="InterPro" id="IPR050572">
    <property type="entry name" value="Fe-S_Ferredoxin"/>
</dbReference>
<keyword evidence="1" id="KW-0813">Transport</keyword>
<keyword evidence="2" id="KW-0004">4Fe-4S</keyword>
<gene>
    <name evidence="9" type="ORF">C8D99_1491</name>
</gene>
<evidence type="ECO:0000256" key="7">
    <source>
        <dbReference type="ARBA" id="ARBA00023014"/>
    </source>
</evidence>
<feature type="domain" description="4Fe-4S ferredoxin-type" evidence="8">
    <location>
        <begin position="41"/>
        <end position="70"/>
    </location>
</feature>
<keyword evidence="4" id="KW-0677">Repeat</keyword>
<sequence length="131" mass="14091">MKLLKTYLDRCVQCGACMSACSKAWSKEDSPELSRIRVEAVAGLTDIRVCDQCGGCIAVCPSLALSRDTNGIVQIDRKKCTSCLMCVEFCPSASMYFSARIPSPYKCVACGICVRACLEGALEIIDTGKEG</sequence>
<evidence type="ECO:0000256" key="6">
    <source>
        <dbReference type="ARBA" id="ARBA00023004"/>
    </source>
</evidence>
<dbReference type="Pfam" id="PF12800">
    <property type="entry name" value="Fer4_4"/>
    <property type="match status" value="2"/>
</dbReference>
<name>A0A4V3HF71_9BACT</name>
<dbReference type="InterPro" id="IPR017900">
    <property type="entry name" value="4Fe4S_Fe_S_CS"/>
</dbReference>
<feature type="domain" description="4Fe-4S ferredoxin-type" evidence="8">
    <location>
        <begin position="1"/>
        <end position="30"/>
    </location>
</feature>
<comment type="caution">
    <text evidence="9">The sequence shown here is derived from an EMBL/GenBank/DDBJ whole genome shotgun (WGS) entry which is preliminary data.</text>
</comment>
<evidence type="ECO:0000256" key="3">
    <source>
        <dbReference type="ARBA" id="ARBA00022723"/>
    </source>
</evidence>
<keyword evidence="10" id="KW-1185">Reference proteome</keyword>
<evidence type="ECO:0000256" key="4">
    <source>
        <dbReference type="ARBA" id="ARBA00022737"/>
    </source>
</evidence>
<keyword evidence="5" id="KW-0249">Electron transport</keyword>
<keyword evidence="6" id="KW-0408">Iron</keyword>
<dbReference type="SUPFAM" id="SSF54862">
    <property type="entry name" value="4Fe-4S ferredoxins"/>
    <property type="match status" value="1"/>
</dbReference>
<feature type="domain" description="4Fe-4S ferredoxin-type" evidence="8">
    <location>
        <begin position="71"/>
        <end position="100"/>
    </location>
</feature>
<protein>
    <submittedName>
        <fullName evidence="9">4Fe-4S binding protein</fullName>
    </submittedName>
</protein>
<dbReference type="PANTHER" id="PTHR43687">
    <property type="entry name" value="ADENYLYLSULFATE REDUCTASE, BETA SUBUNIT"/>
    <property type="match status" value="1"/>
</dbReference>
<reference evidence="9 10" key="1">
    <citation type="submission" date="2019-03" db="EMBL/GenBank/DDBJ databases">
        <title>Genomic Encyclopedia of Type Strains, Phase IV (KMG-IV): sequencing the most valuable type-strain genomes for metagenomic binning, comparative biology and taxonomic classification.</title>
        <authorList>
            <person name="Goeker M."/>
        </authorList>
    </citation>
    <scope>NUCLEOTIDE SEQUENCE [LARGE SCALE GENOMIC DNA]</scope>
    <source>
        <strain evidence="9 10">DSM 25964</strain>
    </source>
</reference>
<evidence type="ECO:0000313" key="10">
    <source>
        <dbReference type="Proteomes" id="UP000295066"/>
    </source>
</evidence>
<proteinExistence type="predicted"/>
<dbReference type="InterPro" id="IPR017896">
    <property type="entry name" value="4Fe4S_Fe-S-bd"/>
</dbReference>
<dbReference type="PROSITE" id="PS51379">
    <property type="entry name" value="4FE4S_FER_2"/>
    <property type="match status" value="4"/>
</dbReference>
<dbReference type="Gene3D" id="3.30.70.20">
    <property type="match status" value="2"/>
</dbReference>
<feature type="domain" description="4Fe-4S ferredoxin-type" evidence="8">
    <location>
        <begin position="104"/>
        <end position="127"/>
    </location>
</feature>
<dbReference type="Proteomes" id="UP000295066">
    <property type="component" value="Unassembled WGS sequence"/>
</dbReference>
<keyword evidence="3" id="KW-0479">Metal-binding</keyword>
<dbReference type="GO" id="GO:0051539">
    <property type="term" value="F:4 iron, 4 sulfur cluster binding"/>
    <property type="evidence" value="ECO:0007669"/>
    <property type="project" value="UniProtKB-KW"/>
</dbReference>
<organism evidence="9 10">
    <name type="scientific">Aminivibrio pyruvatiphilus</name>
    <dbReference type="NCBI Taxonomy" id="1005740"/>
    <lineage>
        <taxon>Bacteria</taxon>
        <taxon>Thermotogati</taxon>
        <taxon>Synergistota</taxon>
        <taxon>Synergistia</taxon>
        <taxon>Synergistales</taxon>
        <taxon>Aminobacteriaceae</taxon>
        <taxon>Aminivibrio</taxon>
    </lineage>
</organism>
<dbReference type="GO" id="GO:0046872">
    <property type="term" value="F:metal ion binding"/>
    <property type="evidence" value="ECO:0007669"/>
    <property type="project" value="UniProtKB-KW"/>
</dbReference>
<evidence type="ECO:0000256" key="2">
    <source>
        <dbReference type="ARBA" id="ARBA00022485"/>
    </source>
</evidence>
<evidence type="ECO:0000256" key="1">
    <source>
        <dbReference type="ARBA" id="ARBA00022448"/>
    </source>
</evidence>
<keyword evidence="7" id="KW-0411">Iron-sulfur</keyword>
<dbReference type="AlphaFoldDB" id="A0A4V3HF71"/>
<dbReference type="RefSeq" id="WP_133959313.1">
    <property type="nucleotide sequence ID" value="NZ_SORI01000049.1"/>
</dbReference>
<dbReference type="EMBL" id="SORI01000049">
    <property type="protein sequence ID" value="TDY51701.1"/>
    <property type="molecule type" value="Genomic_DNA"/>
</dbReference>
<evidence type="ECO:0000313" key="9">
    <source>
        <dbReference type="EMBL" id="TDY51701.1"/>
    </source>
</evidence>
<dbReference type="Pfam" id="PF13237">
    <property type="entry name" value="Fer4_10"/>
    <property type="match status" value="1"/>
</dbReference>
<dbReference type="OrthoDB" id="9810688at2"/>